<sequence>MERRRLGASGLDISILSLGAMTFGSAMPPITTVDERNAHAMVERALDAGINMIDTADVYSSGQSEEILGACLRRRRDEVLIATKVGFGSLKPGALAYDAVVASCEASLRRLGTDRIDLYLLHRPDRATPLEETLRALDDLVARGLVRAVGTSNFRAWETAAAVARQRALGRTPPSAAQLYYSLVGREAEHELIPQCRADDVGVIVWSPLAGGYLTGRYRDGAGSGRRGVHSFPPVAPDLGPRALDAAGRIAAARGVSLAQVALAWVLVRPGVTSVIVGASTLEQLDDNLAAAKLDLGADEIAALDAATALTPIYPAWWDPAMGIPGPNDPSLRT</sequence>
<dbReference type="EMBL" id="MOMC01000114">
    <property type="protein sequence ID" value="ONH22239.1"/>
    <property type="molecule type" value="Genomic_DNA"/>
</dbReference>
<keyword evidence="4" id="KW-1185">Reference proteome</keyword>
<dbReference type="GO" id="GO:0005829">
    <property type="term" value="C:cytosol"/>
    <property type="evidence" value="ECO:0007669"/>
    <property type="project" value="TreeGrafter"/>
</dbReference>
<evidence type="ECO:0000256" key="1">
    <source>
        <dbReference type="ARBA" id="ARBA00023002"/>
    </source>
</evidence>
<dbReference type="InterPro" id="IPR036812">
    <property type="entry name" value="NAD(P)_OxRdtase_dom_sf"/>
</dbReference>
<dbReference type="InterPro" id="IPR020471">
    <property type="entry name" value="AKR"/>
</dbReference>
<dbReference type="PANTHER" id="PTHR43364">
    <property type="entry name" value="NADH-SPECIFIC METHYLGLYOXAL REDUCTASE-RELATED"/>
    <property type="match status" value="1"/>
</dbReference>
<dbReference type="Proteomes" id="UP000188929">
    <property type="component" value="Unassembled WGS sequence"/>
</dbReference>
<evidence type="ECO:0000313" key="4">
    <source>
        <dbReference type="Proteomes" id="UP000188929"/>
    </source>
</evidence>
<proteinExistence type="predicted"/>
<dbReference type="STRING" id="1834516.BL253_36325"/>
<dbReference type="Gene3D" id="3.20.20.100">
    <property type="entry name" value="NADP-dependent oxidoreductase domain"/>
    <property type="match status" value="1"/>
</dbReference>
<dbReference type="RefSeq" id="WP_076822628.1">
    <property type="nucleotide sequence ID" value="NZ_MOMC01000114.1"/>
</dbReference>
<comment type="caution">
    <text evidence="3">The sequence shown here is derived from an EMBL/GenBank/DDBJ whole genome shotgun (WGS) entry which is preliminary data.</text>
</comment>
<name>A0A1V2I095_9ACTN</name>
<dbReference type="FunFam" id="3.20.20.100:FF:000004">
    <property type="entry name" value="Oxidoreductase, aldo/keto reductase"/>
    <property type="match status" value="1"/>
</dbReference>
<dbReference type="SUPFAM" id="SSF51430">
    <property type="entry name" value="NAD(P)-linked oxidoreductase"/>
    <property type="match status" value="1"/>
</dbReference>
<dbReference type="OrthoDB" id="9768793at2"/>
<evidence type="ECO:0000313" key="3">
    <source>
        <dbReference type="EMBL" id="ONH22239.1"/>
    </source>
</evidence>
<dbReference type="PRINTS" id="PR00069">
    <property type="entry name" value="ALDKETRDTASE"/>
</dbReference>
<keyword evidence="1" id="KW-0560">Oxidoreductase</keyword>
<accession>A0A1V2I095</accession>
<dbReference type="InterPro" id="IPR023210">
    <property type="entry name" value="NADP_OxRdtase_dom"/>
</dbReference>
<dbReference type="GO" id="GO:0016491">
    <property type="term" value="F:oxidoreductase activity"/>
    <property type="evidence" value="ECO:0007669"/>
    <property type="project" value="UniProtKB-KW"/>
</dbReference>
<feature type="domain" description="NADP-dependent oxidoreductase" evidence="2">
    <location>
        <begin position="16"/>
        <end position="307"/>
    </location>
</feature>
<dbReference type="PANTHER" id="PTHR43364:SF18">
    <property type="entry name" value="OXIDOREDUCTASE"/>
    <property type="match status" value="1"/>
</dbReference>
<organism evidence="3 4">
    <name type="scientific">Pseudofrankia asymbiotica</name>
    <dbReference type="NCBI Taxonomy" id="1834516"/>
    <lineage>
        <taxon>Bacteria</taxon>
        <taxon>Bacillati</taxon>
        <taxon>Actinomycetota</taxon>
        <taxon>Actinomycetes</taxon>
        <taxon>Frankiales</taxon>
        <taxon>Frankiaceae</taxon>
        <taxon>Pseudofrankia</taxon>
    </lineage>
</organism>
<reference evidence="4" key="1">
    <citation type="submission" date="2016-10" db="EMBL/GenBank/DDBJ databases">
        <title>Frankia sp. NRRL B-16386 Genome sequencing.</title>
        <authorList>
            <person name="Ghodhbane-Gtari F."/>
            <person name="Swanson E."/>
            <person name="Gueddou A."/>
            <person name="Hezbri K."/>
            <person name="Ktari K."/>
            <person name="Nouioui I."/>
            <person name="Morris K."/>
            <person name="Simpson S."/>
            <person name="Abebe-Akele F."/>
            <person name="Thomas K."/>
            <person name="Gtari M."/>
            <person name="Tisa L.S."/>
        </authorList>
    </citation>
    <scope>NUCLEOTIDE SEQUENCE [LARGE SCALE GENOMIC DNA]</scope>
    <source>
        <strain evidence="4">NRRL B-16386</strain>
    </source>
</reference>
<gene>
    <name evidence="3" type="ORF">BL253_36325</name>
</gene>
<dbReference type="AlphaFoldDB" id="A0A1V2I095"/>
<evidence type="ECO:0000259" key="2">
    <source>
        <dbReference type="Pfam" id="PF00248"/>
    </source>
</evidence>
<protein>
    <recommendedName>
        <fullName evidence="2">NADP-dependent oxidoreductase domain-containing protein</fullName>
    </recommendedName>
</protein>
<dbReference type="Pfam" id="PF00248">
    <property type="entry name" value="Aldo_ket_red"/>
    <property type="match status" value="1"/>
</dbReference>
<dbReference type="InterPro" id="IPR050523">
    <property type="entry name" value="AKR_Detox_Biosynth"/>
</dbReference>